<geneLocation type="mitochondrion" evidence="2"/>
<keyword evidence="1" id="KW-0472">Membrane</keyword>
<protein>
    <submittedName>
        <fullName evidence="2">MFS monosaccharide transporter-like protein</fullName>
    </submittedName>
</protein>
<dbReference type="EMBL" id="MK571436">
    <property type="protein sequence ID" value="QBL02032.1"/>
    <property type="molecule type" value="Genomic_DNA"/>
</dbReference>
<gene>
    <name evidence="2" type="primary">orf4</name>
</gene>
<evidence type="ECO:0000313" key="2">
    <source>
        <dbReference type="EMBL" id="QBL02032.1"/>
    </source>
</evidence>
<sequence>MFILYIINYKSNKFNIIKIRLTLIFLIPLYYKILLFIKQVGVNFIFYYGTTFFILLSHFQK</sequence>
<evidence type="ECO:0000256" key="1">
    <source>
        <dbReference type="SAM" id="Phobius"/>
    </source>
</evidence>
<dbReference type="RefSeq" id="YP_009568350.1">
    <property type="nucleotide sequence ID" value="NC_041246.1"/>
</dbReference>
<dbReference type="GeneID" id="39411640"/>
<proteinExistence type="predicted"/>
<dbReference type="AlphaFoldDB" id="A0A481ZKR7"/>
<accession>A0A481ZKR7</accession>
<feature type="transmembrane region" description="Helical" evidence="1">
    <location>
        <begin position="21"/>
        <end position="37"/>
    </location>
</feature>
<reference evidence="2" key="2">
    <citation type="submission" date="2019-02" db="EMBL/GenBank/DDBJ databases">
        <authorList>
            <person name="Jiang L.L."/>
            <person name="Zhang Y."/>
        </authorList>
    </citation>
    <scope>NUCLEOTIDE SEQUENCE</scope>
</reference>
<organism evidence="2">
    <name type="scientific">Orbilia oligospora</name>
    <name type="common">Nematode-trapping fungus</name>
    <name type="synonym">Arthrobotrys oligospora</name>
    <dbReference type="NCBI Taxonomy" id="2813651"/>
    <lineage>
        <taxon>Eukaryota</taxon>
        <taxon>Fungi</taxon>
        <taxon>Dikarya</taxon>
        <taxon>Ascomycota</taxon>
        <taxon>Pezizomycotina</taxon>
        <taxon>Orbiliomycetes</taxon>
        <taxon>Orbiliales</taxon>
        <taxon>Orbiliaceae</taxon>
        <taxon>Orbilia</taxon>
    </lineage>
</organism>
<keyword evidence="2" id="KW-0496">Mitochondrion</keyword>
<keyword evidence="1" id="KW-0812">Transmembrane</keyword>
<keyword evidence="1" id="KW-1133">Transmembrane helix</keyword>
<name>A0A481ZKR7_ORBOL</name>
<reference evidence="2" key="1">
    <citation type="journal article" date="2018" name="Mitochondrial DNA Part B Resour">
        <title>The complete mitochondrial genomes of the nematode-trapping fungus Arthrobotrys oligospora.</title>
        <authorList>
            <person name="Jiang L."/>
            <person name="Zhang Y."/>
            <person name="Xu J."/>
            <person name="Zhang K.-Q."/>
            <person name="Zhang Y."/>
        </authorList>
    </citation>
    <scope>NUCLEOTIDE SEQUENCE</scope>
</reference>